<dbReference type="Gene3D" id="3.40.30.10">
    <property type="entry name" value="Glutaredoxin"/>
    <property type="match status" value="1"/>
</dbReference>
<keyword evidence="1" id="KW-0732">Signal</keyword>
<dbReference type="Pfam" id="PF13899">
    <property type="entry name" value="Thioredoxin_7"/>
    <property type="match status" value="1"/>
</dbReference>
<protein>
    <submittedName>
        <fullName evidence="2">Thioredoxin family protein</fullName>
    </submittedName>
</protein>
<dbReference type="Proteomes" id="UP000315303">
    <property type="component" value="Unassembled WGS sequence"/>
</dbReference>
<keyword evidence="3" id="KW-1185">Reference proteome</keyword>
<dbReference type="SUPFAM" id="SSF52833">
    <property type="entry name" value="Thioredoxin-like"/>
    <property type="match status" value="1"/>
</dbReference>
<dbReference type="InterPro" id="IPR036249">
    <property type="entry name" value="Thioredoxin-like_sf"/>
</dbReference>
<dbReference type="RefSeq" id="WP_140603040.1">
    <property type="nucleotide sequence ID" value="NZ_SAWY01000019.1"/>
</dbReference>
<evidence type="ECO:0000313" key="2">
    <source>
        <dbReference type="EMBL" id="TPH15641.1"/>
    </source>
</evidence>
<comment type="caution">
    <text evidence="2">The sequence shown here is derived from an EMBL/GenBank/DDBJ whole genome shotgun (WGS) entry which is preliminary data.</text>
</comment>
<dbReference type="OrthoDB" id="195735at2"/>
<organism evidence="2 3">
    <name type="scientific">Litorilituus lipolyticus</name>
    <dbReference type="NCBI Taxonomy" id="2491017"/>
    <lineage>
        <taxon>Bacteria</taxon>
        <taxon>Pseudomonadati</taxon>
        <taxon>Pseudomonadota</taxon>
        <taxon>Gammaproteobacteria</taxon>
        <taxon>Alteromonadales</taxon>
        <taxon>Colwelliaceae</taxon>
        <taxon>Litorilituus</taxon>
    </lineage>
</organism>
<dbReference type="AlphaFoldDB" id="A0A502L054"/>
<evidence type="ECO:0000313" key="3">
    <source>
        <dbReference type="Proteomes" id="UP000315303"/>
    </source>
</evidence>
<feature type="signal peptide" evidence="1">
    <location>
        <begin position="1"/>
        <end position="21"/>
    </location>
</feature>
<gene>
    <name evidence="2" type="ORF">EPA86_08690</name>
</gene>
<feature type="chain" id="PRO_5021260936" evidence="1">
    <location>
        <begin position="22"/>
        <end position="189"/>
    </location>
</feature>
<dbReference type="EMBL" id="SAWY01000019">
    <property type="protein sequence ID" value="TPH15641.1"/>
    <property type="molecule type" value="Genomic_DNA"/>
</dbReference>
<evidence type="ECO:0000256" key="1">
    <source>
        <dbReference type="SAM" id="SignalP"/>
    </source>
</evidence>
<name>A0A502L054_9GAMM</name>
<proteinExistence type="predicted"/>
<accession>A0A502L054</accession>
<reference evidence="2 3" key="1">
    <citation type="submission" date="2019-01" db="EMBL/GenBank/DDBJ databases">
        <title>Litorilituus lipolytica sp. nov., isolated from intertidal sand of the Yellow Sea in China.</title>
        <authorList>
            <person name="Liu A."/>
        </authorList>
    </citation>
    <scope>NUCLEOTIDE SEQUENCE [LARGE SCALE GENOMIC DNA]</scope>
    <source>
        <strain evidence="2 3">RZ04</strain>
    </source>
</reference>
<sequence length="189" mass="21362">MKLTIYLFLLSSLAVHFNTNAEPKSMLSSDLPAYSQIYDDTRDPFKDARNALALAKETNRQVLIEIGGNWCTWCHKMDDFLAKNPDIFQALHANYVLLKINVSDSNENEAFMSALPPVLGYPHMYVSTATGKMILSKDTAELLTGSEYSREQWLTFIDKWSLTQWLASSENNLPATKGNTSNNQQKTED</sequence>